<name>A0A1P8K0P6_9BURK</name>
<evidence type="ECO:0000256" key="1">
    <source>
        <dbReference type="ARBA" id="ARBA00004571"/>
    </source>
</evidence>
<feature type="domain" description="TonB-dependent receptor-like beta-barrel" evidence="13">
    <location>
        <begin position="286"/>
        <end position="672"/>
    </location>
</feature>
<dbReference type="InterPro" id="IPR037066">
    <property type="entry name" value="Plug_dom_sf"/>
</dbReference>
<evidence type="ECO:0000256" key="5">
    <source>
        <dbReference type="ARBA" id="ARBA00022692"/>
    </source>
</evidence>
<evidence type="ECO:0000256" key="4">
    <source>
        <dbReference type="ARBA" id="ARBA00022452"/>
    </source>
</evidence>
<dbReference type="EMBL" id="CP019236">
    <property type="protein sequence ID" value="APW39576.1"/>
    <property type="molecule type" value="Genomic_DNA"/>
</dbReference>
<dbReference type="Proteomes" id="UP000186609">
    <property type="component" value="Chromosome"/>
</dbReference>
<evidence type="ECO:0000256" key="9">
    <source>
        <dbReference type="ARBA" id="ARBA00023237"/>
    </source>
</evidence>
<feature type="chain" id="PRO_5011981010" evidence="12">
    <location>
        <begin position="23"/>
        <end position="701"/>
    </location>
</feature>
<sequence>MPRTFRLGQVPLTLSLVYGAHAAHAQQADAPTLSTVSVQAVKAQGFAPETVEAGSFRGSDIMDVPSTVNVVTRDVLELQGAAGVYDALRNTAGVTRQQNGGETWDQLVIRGISVENRTNYRLNGAMPLLNFSQIPMENKERVEVLKGASALYYGFTTPAGIVNLVTKRAGARPVTTFGLEVGQQGTALATVDVGRRLGDEQQYGLRVNAAGGVLGSYLNGVDDGDRGFASAAFDWRVNSRLTLKMDLEYDHRKTSEQIGVALPTAVNGVITLPRAVDPKQLSVPGWSTFEATTRNAQVRADYALSDNWALTLEAGQSAAERDRQLPIFTFTNAAAVASGNGSIRGNIQHAEYTSDLLRAELFGIFATAGFQHNLTLGVARTTYRQDPVFQRNYTIASSNLYNPLPITTVNLGAVPTTANTAALDTEDTGLYALDQVSLSSQWQLMLGLRRSNLKSDQGTNHYDASKTTPMAALVYKITPSISAYASFANGIEQGETAPNGTANQGERLAPGVSRQKEVGMRWRTDGGMLVSAALFDITRPGYYTNASNVFTANGQQSYTGVELAAQGQLTKQLAWQASCQWLDAQFQNINATYNGKSPENTSKKTASAFLSYALTSVPGLSFNGGAYFTGSRPVNDLNQAFLGGVTTFSVGTRYVTRSWGKQTTWQLNVDNVANKEYWAAAGTRLAAGAPRTAKLTFKVDL</sequence>
<dbReference type="KEGG" id="rhy:RD110_22145"/>
<dbReference type="Gene3D" id="2.170.130.10">
    <property type="entry name" value="TonB-dependent receptor, plug domain"/>
    <property type="match status" value="1"/>
</dbReference>
<dbReference type="PANTHER" id="PTHR32552">
    <property type="entry name" value="FERRICHROME IRON RECEPTOR-RELATED"/>
    <property type="match status" value="1"/>
</dbReference>
<evidence type="ECO:0000259" key="13">
    <source>
        <dbReference type="Pfam" id="PF00593"/>
    </source>
</evidence>
<keyword evidence="5 10" id="KW-0812">Transmembrane</keyword>
<reference evidence="15 16" key="1">
    <citation type="submission" date="2017-01" db="EMBL/GenBank/DDBJ databases">
        <authorList>
            <person name="Mah S.A."/>
            <person name="Swanson W.J."/>
            <person name="Moy G.W."/>
            <person name="Vacquier V.D."/>
        </authorList>
    </citation>
    <scope>NUCLEOTIDE SEQUENCE [LARGE SCALE GENOMIC DNA]</scope>
    <source>
        <strain evidence="15 16">DCY110</strain>
    </source>
</reference>
<comment type="similarity">
    <text evidence="2 10 11">Belongs to the TonB-dependent receptor family.</text>
</comment>
<evidence type="ECO:0000313" key="15">
    <source>
        <dbReference type="EMBL" id="APW39576.1"/>
    </source>
</evidence>
<dbReference type="GO" id="GO:0015344">
    <property type="term" value="F:siderophore uptake transmembrane transporter activity"/>
    <property type="evidence" value="ECO:0007669"/>
    <property type="project" value="TreeGrafter"/>
</dbReference>
<evidence type="ECO:0000256" key="12">
    <source>
        <dbReference type="SAM" id="SignalP"/>
    </source>
</evidence>
<feature type="signal peptide" evidence="12">
    <location>
        <begin position="1"/>
        <end position="22"/>
    </location>
</feature>
<keyword evidence="16" id="KW-1185">Reference proteome</keyword>
<dbReference type="InterPro" id="IPR036942">
    <property type="entry name" value="Beta-barrel_TonB_sf"/>
</dbReference>
<dbReference type="InterPro" id="IPR039426">
    <property type="entry name" value="TonB-dep_rcpt-like"/>
</dbReference>
<dbReference type="OrthoDB" id="8732650at2"/>
<gene>
    <name evidence="15" type="ORF">RD110_22145</name>
</gene>
<feature type="domain" description="TonB-dependent receptor plug" evidence="14">
    <location>
        <begin position="61"/>
        <end position="161"/>
    </location>
</feature>
<dbReference type="STRING" id="1842727.RD110_22145"/>
<comment type="subcellular location">
    <subcellularLocation>
        <location evidence="1 10">Cell outer membrane</location>
        <topology evidence="1 10">Multi-pass membrane protein</topology>
    </subcellularLocation>
</comment>
<dbReference type="GO" id="GO:0009279">
    <property type="term" value="C:cell outer membrane"/>
    <property type="evidence" value="ECO:0007669"/>
    <property type="project" value="UniProtKB-SubCell"/>
</dbReference>
<dbReference type="CDD" id="cd01347">
    <property type="entry name" value="ligand_gated_channel"/>
    <property type="match status" value="1"/>
</dbReference>
<evidence type="ECO:0000256" key="7">
    <source>
        <dbReference type="ARBA" id="ARBA00023136"/>
    </source>
</evidence>
<dbReference type="InterPro" id="IPR000531">
    <property type="entry name" value="Beta-barrel_TonB"/>
</dbReference>
<keyword evidence="9 10" id="KW-0998">Cell outer membrane</keyword>
<dbReference type="PROSITE" id="PS52016">
    <property type="entry name" value="TONB_DEPENDENT_REC_3"/>
    <property type="match status" value="1"/>
</dbReference>
<protein>
    <submittedName>
        <fullName evidence="15">TonB-dependent siderophore receptor</fullName>
    </submittedName>
</protein>
<evidence type="ECO:0000256" key="6">
    <source>
        <dbReference type="ARBA" id="ARBA00023077"/>
    </source>
</evidence>
<organism evidence="15 16">
    <name type="scientific">Rhodoferax koreensis</name>
    <dbReference type="NCBI Taxonomy" id="1842727"/>
    <lineage>
        <taxon>Bacteria</taxon>
        <taxon>Pseudomonadati</taxon>
        <taxon>Pseudomonadota</taxon>
        <taxon>Betaproteobacteria</taxon>
        <taxon>Burkholderiales</taxon>
        <taxon>Comamonadaceae</taxon>
        <taxon>Rhodoferax</taxon>
    </lineage>
</organism>
<keyword evidence="7 10" id="KW-0472">Membrane</keyword>
<dbReference type="GO" id="GO:0015891">
    <property type="term" value="P:siderophore transport"/>
    <property type="evidence" value="ECO:0007669"/>
    <property type="project" value="InterPro"/>
</dbReference>
<keyword evidence="4 10" id="KW-1134">Transmembrane beta strand</keyword>
<dbReference type="Gene3D" id="2.40.170.20">
    <property type="entry name" value="TonB-dependent receptor, beta-barrel domain"/>
    <property type="match status" value="1"/>
</dbReference>
<dbReference type="AlphaFoldDB" id="A0A1P8K0P6"/>
<evidence type="ECO:0000259" key="14">
    <source>
        <dbReference type="Pfam" id="PF07715"/>
    </source>
</evidence>
<dbReference type="InterPro" id="IPR010105">
    <property type="entry name" value="TonB_sidphr_rcpt"/>
</dbReference>
<accession>A0A1P8K0P6</accession>
<keyword evidence="12" id="KW-0732">Signal</keyword>
<dbReference type="SUPFAM" id="SSF56935">
    <property type="entry name" value="Porins"/>
    <property type="match status" value="1"/>
</dbReference>
<dbReference type="InterPro" id="IPR012910">
    <property type="entry name" value="Plug_dom"/>
</dbReference>
<keyword evidence="6 11" id="KW-0798">TonB box</keyword>
<evidence type="ECO:0000256" key="2">
    <source>
        <dbReference type="ARBA" id="ARBA00009810"/>
    </source>
</evidence>
<proteinExistence type="inferred from homology"/>
<keyword evidence="3 10" id="KW-0813">Transport</keyword>
<dbReference type="Pfam" id="PF00593">
    <property type="entry name" value="TonB_dep_Rec_b-barrel"/>
    <property type="match status" value="1"/>
</dbReference>
<evidence type="ECO:0000256" key="3">
    <source>
        <dbReference type="ARBA" id="ARBA00022448"/>
    </source>
</evidence>
<dbReference type="GO" id="GO:0038023">
    <property type="term" value="F:signaling receptor activity"/>
    <property type="evidence" value="ECO:0007669"/>
    <property type="project" value="InterPro"/>
</dbReference>
<dbReference type="Pfam" id="PF07715">
    <property type="entry name" value="Plug"/>
    <property type="match status" value="1"/>
</dbReference>
<evidence type="ECO:0000256" key="10">
    <source>
        <dbReference type="PROSITE-ProRule" id="PRU01360"/>
    </source>
</evidence>
<evidence type="ECO:0000256" key="11">
    <source>
        <dbReference type="RuleBase" id="RU003357"/>
    </source>
</evidence>
<evidence type="ECO:0000313" key="16">
    <source>
        <dbReference type="Proteomes" id="UP000186609"/>
    </source>
</evidence>
<evidence type="ECO:0000256" key="8">
    <source>
        <dbReference type="ARBA" id="ARBA00023170"/>
    </source>
</evidence>
<dbReference type="NCBIfam" id="TIGR01783">
    <property type="entry name" value="TonB-siderophor"/>
    <property type="match status" value="1"/>
</dbReference>
<dbReference type="RefSeq" id="WP_076202044.1">
    <property type="nucleotide sequence ID" value="NZ_CP019236.1"/>
</dbReference>
<dbReference type="PANTHER" id="PTHR32552:SF82">
    <property type="entry name" value="FCUA PROTEIN"/>
    <property type="match status" value="1"/>
</dbReference>
<keyword evidence="8 15" id="KW-0675">Receptor</keyword>